<dbReference type="Proteomes" id="UP000283946">
    <property type="component" value="Chromosome"/>
</dbReference>
<dbReference type="AlphaFoldDB" id="A0AAD1ENF5"/>
<protein>
    <recommendedName>
        <fullName evidence="5">Lipoprotein</fullName>
    </recommendedName>
</protein>
<dbReference type="RefSeq" id="WP_104265871.1">
    <property type="nucleotide sequence ID" value="NZ_CP028130.1"/>
</dbReference>
<name>A0AAD1ENF5_9MICO</name>
<dbReference type="EMBL" id="CP028130">
    <property type="protein sequence ID" value="AZZ56670.1"/>
    <property type="molecule type" value="Genomic_DNA"/>
</dbReference>
<keyword evidence="2" id="KW-0732">Signal</keyword>
<sequence length="166" mass="17310">MTSTITTLTKKIVLLSSSVALGTLLLSGCSAGATDGPTAEPTMSIEDSRSVALTYTRQKDEYKTKLSDCLGKKGVTESDNASADASDAAHSACVDEIGDPPVPTAEQAAGLATMSRALTSCLKDKGHKVPDLKADGQWDDGEMDRLSKSDTTLNSDAMACFKTLSE</sequence>
<feature type="region of interest" description="Disordered" evidence="1">
    <location>
        <begin position="72"/>
        <end position="108"/>
    </location>
</feature>
<feature type="chain" id="PRO_5042026718" description="Lipoprotein" evidence="2">
    <location>
        <begin position="34"/>
        <end position="166"/>
    </location>
</feature>
<organism evidence="3 4">
    <name type="scientific">Rathayibacter iranicus</name>
    <dbReference type="NCBI Taxonomy" id="59737"/>
    <lineage>
        <taxon>Bacteria</taxon>
        <taxon>Bacillati</taxon>
        <taxon>Actinomycetota</taxon>
        <taxon>Actinomycetes</taxon>
        <taxon>Micrococcales</taxon>
        <taxon>Microbacteriaceae</taxon>
        <taxon>Rathayibacter</taxon>
    </lineage>
</organism>
<evidence type="ECO:0000313" key="4">
    <source>
        <dbReference type="Proteomes" id="UP000283946"/>
    </source>
</evidence>
<evidence type="ECO:0000256" key="2">
    <source>
        <dbReference type="SAM" id="SignalP"/>
    </source>
</evidence>
<evidence type="ECO:0000313" key="3">
    <source>
        <dbReference type="EMBL" id="AZZ56670.1"/>
    </source>
</evidence>
<gene>
    <name evidence="3" type="ORF">C7V51_12880</name>
</gene>
<feature type="compositionally biased region" description="Low complexity" evidence="1">
    <location>
        <begin position="78"/>
        <end position="92"/>
    </location>
</feature>
<accession>A0AAD1ENF5</accession>
<dbReference type="KEGG" id="ria:C7V51_12880"/>
<reference evidence="3 4" key="1">
    <citation type="submission" date="2018-03" db="EMBL/GenBank/DDBJ databases">
        <title>Bacteriophage NCPPB3778 and a type I-E CRISPR drive the evolution of the US Biological Select Agent, Rathayibacter toxicus.</title>
        <authorList>
            <person name="Davis E.W.II."/>
            <person name="Tabima J.F."/>
            <person name="Weisberg A.J."/>
            <person name="Dantas Lopes L."/>
            <person name="Wiseman M.S."/>
            <person name="Wiseman M.S."/>
            <person name="Pupko T."/>
            <person name="Belcher M.S."/>
            <person name="Sechler A.J."/>
            <person name="Tancos M.A."/>
            <person name="Schroeder B.K."/>
            <person name="Murray T.D."/>
            <person name="Luster D.G."/>
            <person name="Schneider W.L."/>
            <person name="Rogers E."/>
            <person name="Andreote F.D."/>
            <person name="Grunwald N.J."/>
            <person name="Putnam M.L."/>
            <person name="Chang J.H."/>
        </authorList>
    </citation>
    <scope>NUCLEOTIDE SEQUENCE [LARGE SCALE GENOMIC DNA]</scope>
    <source>
        <strain evidence="3 4">NCCPB 2253</strain>
    </source>
</reference>
<proteinExistence type="predicted"/>
<feature type="compositionally biased region" description="Basic and acidic residues" evidence="1">
    <location>
        <begin position="126"/>
        <end position="136"/>
    </location>
</feature>
<feature type="region of interest" description="Disordered" evidence="1">
    <location>
        <begin position="126"/>
        <end position="149"/>
    </location>
</feature>
<evidence type="ECO:0008006" key="5">
    <source>
        <dbReference type="Google" id="ProtNLM"/>
    </source>
</evidence>
<evidence type="ECO:0000256" key="1">
    <source>
        <dbReference type="SAM" id="MobiDB-lite"/>
    </source>
</evidence>
<feature type="signal peptide" evidence="2">
    <location>
        <begin position="1"/>
        <end position="33"/>
    </location>
</feature>